<protein>
    <submittedName>
        <fullName evidence="2">Uncharacterized protein</fullName>
    </submittedName>
</protein>
<feature type="non-terminal residue" evidence="2">
    <location>
        <position position="1"/>
    </location>
</feature>
<sequence length="67" mass="7618">QVIQKSRQEALDSRGSFRDGDTNRLWVFKQFRRAACFLGTQDTTDGLFQTIYKRSASKRMTGAAVLS</sequence>
<gene>
    <name evidence="2" type="ORF">LCGC14_2616710</name>
</gene>
<reference evidence="2" key="1">
    <citation type="journal article" date="2015" name="Nature">
        <title>Complex archaea that bridge the gap between prokaryotes and eukaryotes.</title>
        <authorList>
            <person name="Spang A."/>
            <person name="Saw J.H."/>
            <person name="Jorgensen S.L."/>
            <person name="Zaremba-Niedzwiedzka K."/>
            <person name="Martijn J."/>
            <person name="Lind A.E."/>
            <person name="van Eijk R."/>
            <person name="Schleper C."/>
            <person name="Guy L."/>
            <person name="Ettema T.J."/>
        </authorList>
    </citation>
    <scope>NUCLEOTIDE SEQUENCE</scope>
</reference>
<comment type="caution">
    <text evidence="2">The sequence shown here is derived from an EMBL/GenBank/DDBJ whole genome shotgun (WGS) entry which is preliminary data.</text>
</comment>
<name>A0A0F9ARW3_9ZZZZ</name>
<dbReference type="AlphaFoldDB" id="A0A0F9ARW3"/>
<proteinExistence type="predicted"/>
<dbReference type="EMBL" id="LAZR01044550">
    <property type="protein sequence ID" value="KKL04372.1"/>
    <property type="molecule type" value="Genomic_DNA"/>
</dbReference>
<evidence type="ECO:0000256" key="1">
    <source>
        <dbReference type="SAM" id="MobiDB-lite"/>
    </source>
</evidence>
<organism evidence="2">
    <name type="scientific">marine sediment metagenome</name>
    <dbReference type="NCBI Taxonomy" id="412755"/>
    <lineage>
        <taxon>unclassified sequences</taxon>
        <taxon>metagenomes</taxon>
        <taxon>ecological metagenomes</taxon>
    </lineage>
</organism>
<accession>A0A0F9ARW3</accession>
<feature type="region of interest" description="Disordered" evidence="1">
    <location>
        <begin position="1"/>
        <end position="20"/>
    </location>
</feature>
<evidence type="ECO:0000313" key="2">
    <source>
        <dbReference type="EMBL" id="KKL04372.1"/>
    </source>
</evidence>